<accession>A0A5N0UIK9</accession>
<keyword evidence="2" id="KW-0472">Membrane</keyword>
<dbReference type="RefSeq" id="WP_144761712.1">
    <property type="nucleotide sequence ID" value="NZ_VMNW02000168.1"/>
</dbReference>
<evidence type="ECO:0000256" key="1">
    <source>
        <dbReference type="SAM" id="MobiDB-lite"/>
    </source>
</evidence>
<dbReference type="OrthoDB" id="3637612at2"/>
<feature type="region of interest" description="Disordered" evidence="1">
    <location>
        <begin position="20"/>
        <end position="44"/>
    </location>
</feature>
<proteinExistence type="predicted"/>
<feature type="transmembrane region" description="Helical" evidence="2">
    <location>
        <begin position="66"/>
        <end position="84"/>
    </location>
</feature>
<feature type="compositionally biased region" description="Low complexity" evidence="1">
    <location>
        <begin position="26"/>
        <end position="36"/>
    </location>
</feature>
<dbReference type="EMBL" id="VMNW02000168">
    <property type="protein sequence ID" value="KAA9148576.1"/>
    <property type="molecule type" value="Genomic_DNA"/>
</dbReference>
<feature type="compositionally biased region" description="Polar residues" evidence="1">
    <location>
        <begin position="172"/>
        <end position="181"/>
    </location>
</feature>
<comment type="caution">
    <text evidence="3">The sequence shown here is derived from an EMBL/GenBank/DDBJ whole genome shotgun (WGS) entry which is preliminary data.</text>
</comment>
<keyword evidence="2" id="KW-1133">Transmembrane helix</keyword>
<feature type="compositionally biased region" description="Low complexity" evidence="1">
    <location>
        <begin position="161"/>
        <end position="171"/>
    </location>
</feature>
<evidence type="ECO:0000313" key="4">
    <source>
        <dbReference type="Proteomes" id="UP000319769"/>
    </source>
</evidence>
<gene>
    <name evidence="3" type="ORF">FPZ12_044770</name>
</gene>
<sequence>MTRTTLRSGSGDIAKTVRISDRTGIVAASSPPAAEVPEPRSGGESTLLALVGSAQRQPSARKVRRNVLLAGAAALFLAVGWIGGGTFEQQDDPTPTVAAGATFAQSQSEAPQAPTTPTPSPEVPKPSTAQPAAPQASETKPANPTTKKNTSSKTVAEGTKSGSNESESDSSQPRVDNTESTSLEERSSIDEVPEGIQHILDRYWNQHSPYRTFGR</sequence>
<feature type="compositionally biased region" description="Pro residues" evidence="1">
    <location>
        <begin position="114"/>
        <end position="124"/>
    </location>
</feature>
<name>A0A5N0UIK9_9PSEU</name>
<keyword evidence="4" id="KW-1185">Reference proteome</keyword>
<reference evidence="3" key="1">
    <citation type="submission" date="2019-09" db="EMBL/GenBank/DDBJ databases">
        <authorList>
            <person name="Teo W.F.A."/>
            <person name="Duangmal K."/>
        </authorList>
    </citation>
    <scope>NUCLEOTIDE SEQUENCE [LARGE SCALE GENOMIC DNA]</scope>
    <source>
        <strain evidence="3">K81G1</strain>
    </source>
</reference>
<protein>
    <submittedName>
        <fullName evidence="3">Uncharacterized protein</fullName>
    </submittedName>
</protein>
<evidence type="ECO:0000313" key="3">
    <source>
        <dbReference type="EMBL" id="KAA9148576.1"/>
    </source>
</evidence>
<organism evidence="3 4">
    <name type="scientific">Amycolatopsis acidicola</name>
    <dbReference type="NCBI Taxonomy" id="2596893"/>
    <lineage>
        <taxon>Bacteria</taxon>
        <taxon>Bacillati</taxon>
        <taxon>Actinomycetota</taxon>
        <taxon>Actinomycetes</taxon>
        <taxon>Pseudonocardiales</taxon>
        <taxon>Pseudonocardiaceae</taxon>
        <taxon>Amycolatopsis</taxon>
    </lineage>
</organism>
<keyword evidence="2" id="KW-0812">Transmembrane</keyword>
<feature type="region of interest" description="Disordered" evidence="1">
    <location>
        <begin position="101"/>
        <end position="194"/>
    </location>
</feature>
<feature type="compositionally biased region" description="Low complexity" evidence="1">
    <location>
        <begin position="129"/>
        <end position="154"/>
    </location>
</feature>
<dbReference type="AlphaFoldDB" id="A0A5N0UIK9"/>
<dbReference type="Proteomes" id="UP000319769">
    <property type="component" value="Unassembled WGS sequence"/>
</dbReference>
<evidence type="ECO:0000256" key="2">
    <source>
        <dbReference type="SAM" id="Phobius"/>
    </source>
</evidence>